<dbReference type="Proteomes" id="UP001595955">
    <property type="component" value="Unassembled WGS sequence"/>
</dbReference>
<dbReference type="InterPro" id="IPR003142">
    <property type="entry name" value="BPL_C"/>
</dbReference>
<dbReference type="InterPro" id="IPR008988">
    <property type="entry name" value="Transcriptional_repressor_C"/>
</dbReference>
<evidence type="ECO:0000256" key="3">
    <source>
        <dbReference type="ARBA" id="ARBA00022840"/>
    </source>
</evidence>
<dbReference type="InterPro" id="IPR004143">
    <property type="entry name" value="BPL_LPL_catalytic"/>
</dbReference>
<dbReference type="Pfam" id="PF03099">
    <property type="entry name" value="BPL_LplA_LipB"/>
    <property type="match status" value="1"/>
</dbReference>
<evidence type="ECO:0000313" key="8">
    <source>
        <dbReference type="EMBL" id="MFC4554121.1"/>
    </source>
</evidence>
<dbReference type="SUPFAM" id="SSF50037">
    <property type="entry name" value="C-terminal domain of transcriptional repressors"/>
    <property type="match status" value="1"/>
</dbReference>
<feature type="region of interest" description="Disordered" evidence="6">
    <location>
        <begin position="1"/>
        <end position="21"/>
    </location>
</feature>
<dbReference type="EC" id="6.3.4.15" evidence="5"/>
<comment type="caution">
    <text evidence="8">The sequence shown here is derived from an EMBL/GenBank/DDBJ whole genome shotgun (WGS) entry which is preliminary data.</text>
</comment>
<dbReference type="RefSeq" id="WP_122823311.1">
    <property type="nucleotide sequence ID" value="NZ_CP033325.1"/>
</dbReference>
<organism evidence="8 9">
    <name type="scientific">Georgenia faecalis</name>
    <dbReference type="NCBI Taxonomy" id="2483799"/>
    <lineage>
        <taxon>Bacteria</taxon>
        <taxon>Bacillati</taxon>
        <taxon>Actinomycetota</taxon>
        <taxon>Actinomycetes</taxon>
        <taxon>Micrococcales</taxon>
        <taxon>Bogoriellaceae</taxon>
        <taxon>Georgenia</taxon>
    </lineage>
</organism>
<dbReference type="EMBL" id="JBHSGF010000001">
    <property type="protein sequence ID" value="MFC4554121.1"/>
    <property type="molecule type" value="Genomic_DNA"/>
</dbReference>
<keyword evidence="9" id="KW-1185">Reference proteome</keyword>
<dbReference type="Pfam" id="PF02237">
    <property type="entry name" value="BPL_C"/>
    <property type="match status" value="1"/>
</dbReference>
<evidence type="ECO:0000259" key="7">
    <source>
        <dbReference type="PROSITE" id="PS51733"/>
    </source>
</evidence>
<keyword evidence="2" id="KW-0547">Nucleotide-binding</keyword>
<dbReference type="GO" id="GO:0004077">
    <property type="term" value="F:biotin--[biotin carboxyl-carrier protein] ligase activity"/>
    <property type="evidence" value="ECO:0007669"/>
    <property type="project" value="UniProtKB-EC"/>
</dbReference>
<keyword evidence="1 8" id="KW-0436">Ligase</keyword>
<evidence type="ECO:0000256" key="2">
    <source>
        <dbReference type="ARBA" id="ARBA00022741"/>
    </source>
</evidence>
<protein>
    <recommendedName>
        <fullName evidence="5">biotin--[biotin carboxyl-carrier protein] ligase</fullName>
        <ecNumber evidence="5">6.3.4.15</ecNumber>
    </recommendedName>
</protein>
<proteinExistence type="predicted"/>
<dbReference type="SUPFAM" id="SSF55681">
    <property type="entry name" value="Class II aaRS and biotin synthetases"/>
    <property type="match status" value="1"/>
</dbReference>
<evidence type="ECO:0000256" key="4">
    <source>
        <dbReference type="ARBA" id="ARBA00023267"/>
    </source>
</evidence>
<dbReference type="NCBIfam" id="TIGR00121">
    <property type="entry name" value="birA_ligase"/>
    <property type="match status" value="1"/>
</dbReference>
<keyword evidence="3" id="KW-0067">ATP-binding</keyword>
<dbReference type="PANTHER" id="PTHR12835:SF5">
    <property type="entry name" value="BIOTIN--PROTEIN LIGASE"/>
    <property type="match status" value="1"/>
</dbReference>
<keyword evidence="4" id="KW-0092">Biotin</keyword>
<dbReference type="PROSITE" id="PS51733">
    <property type="entry name" value="BPL_LPL_CATALYTIC"/>
    <property type="match status" value="1"/>
</dbReference>
<name>A0ABV9D6R1_9MICO</name>
<dbReference type="InterPro" id="IPR045864">
    <property type="entry name" value="aa-tRNA-synth_II/BPL/LPL"/>
</dbReference>
<reference evidence="9" key="1">
    <citation type="journal article" date="2019" name="Int. J. Syst. Evol. Microbiol.">
        <title>The Global Catalogue of Microorganisms (GCM) 10K type strain sequencing project: providing services to taxonomists for standard genome sequencing and annotation.</title>
        <authorList>
            <consortium name="The Broad Institute Genomics Platform"/>
            <consortium name="The Broad Institute Genome Sequencing Center for Infectious Disease"/>
            <person name="Wu L."/>
            <person name="Ma J."/>
        </authorList>
    </citation>
    <scope>NUCLEOTIDE SEQUENCE [LARGE SCALE GENOMIC DNA]</scope>
    <source>
        <strain evidence="9">JCM 3369</strain>
    </source>
</reference>
<gene>
    <name evidence="8" type="ORF">ACFO3F_02575</name>
</gene>
<feature type="domain" description="BPL/LPL catalytic" evidence="7">
    <location>
        <begin position="7"/>
        <end position="196"/>
    </location>
</feature>
<accession>A0ABV9D6R1</accession>
<evidence type="ECO:0000256" key="1">
    <source>
        <dbReference type="ARBA" id="ARBA00022598"/>
    </source>
</evidence>
<evidence type="ECO:0000313" key="9">
    <source>
        <dbReference type="Proteomes" id="UP001595955"/>
    </source>
</evidence>
<sequence length="264" mass="26917">MAPSGASPFPRVERRDEVGSTSTELVRAVTADPDAWPPMSVLVARSQVAGRGRAGRTWSTPPGEALTASVLLRPRVPAEHLAWVTLLAGLAVVRAVAPADGAGPAVGLKWPNDVVVGGAPDAVPGWGHDRKVAGILTEAVPVVPGAVVVGIGVNLRQRELPVPWATSLALAGLAVTAEALLARIGGELAPLVAAWEAEGPASLRAQVRACCTTIGAQVRVDVPGGRGVEGRAVDLDADGALVVAEVGGARRAVLAGDVRHLRRT</sequence>
<dbReference type="Gene3D" id="3.30.930.10">
    <property type="entry name" value="Bira Bifunctional Protein, Domain 2"/>
    <property type="match status" value="1"/>
</dbReference>
<evidence type="ECO:0000256" key="5">
    <source>
        <dbReference type="ARBA" id="ARBA00024227"/>
    </source>
</evidence>
<dbReference type="Gene3D" id="2.30.30.100">
    <property type="match status" value="1"/>
</dbReference>
<evidence type="ECO:0000256" key="6">
    <source>
        <dbReference type="SAM" id="MobiDB-lite"/>
    </source>
</evidence>
<dbReference type="PANTHER" id="PTHR12835">
    <property type="entry name" value="BIOTIN PROTEIN LIGASE"/>
    <property type="match status" value="1"/>
</dbReference>
<dbReference type="InterPro" id="IPR004408">
    <property type="entry name" value="Biotin_CoA_COase_ligase"/>
</dbReference>